<sequence>MRQIVIDELSPMERDNIDSYLKRSLTAGPMIGLYWIVLPPDLLSAAQQGHEEHGPFYLAVEVEQYQVRFELLVRSQSNLHCSCIAHATPTQRQFVLDFVDRMLEEEMIRA</sequence>
<dbReference type="OrthoDB" id="5459426at2"/>
<protein>
    <submittedName>
        <fullName evidence="1">Uncharacterized protein</fullName>
    </submittedName>
</protein>
<dbReference type="AlphaFoldDB" id="A0A1M7Y8X5"/>
<keyword evidence="2" id="KW-1185">Reference proteome</keyword>
<evidence type="ECO:0000313" key="1">
    <source>
        <dbReference type="EMBL" id="SHO49059.1"/>
    </source>
</evidence>
<dbReference type="EMBL" id="FRFE01000012">
    <property type="protein sequence ID" value="SHO49059.1"/>
    <property type="molecule type" value="Genomic_DNA"/>
</dbReference>
<dbReference type="Proteomes" id="UP000184603">
    <property type="component" value="Unassembled WGS sequence"/>
</dbReference>
<dbReference type="STRING" id="1121416.SAMN02745220_02661"/>
<evidence type="ECO:0000313" key="2">
    <source>
        <dbReference type="Proteomes" id="UP000184603"/>
    </source>
</evidence>
<accession>A0A1M7Y8X5</accession>
<gene>
    <name evidence="1" type="ORF">SAMN02745220_02661</name>
</gene>
<reference evidence="1 2" key="1">
    <citation type="submission" date="2016-12" db="EMBL/GenBank/DDBJ databases">
        <authorList>
            <person name="Song W.-J."/>
            <person name="Kurnit D.M."/>
        </authorList>
    </citation>
    <scope>NUCLEOTIDE SEQUENCE [LARGE SCALE GENOMIC DNA]</scope>
    <source>
        <strain evidence="1 2">DSM 18488</strain>
    </source>
</reference>
<proteinExistence type="predicted"/>
<organism evidence="1 2">
    <name type="scientific">Desulfopila aestuarii DSM 18488</name>
    <dbReference type="NCBI Taxonomy" id="1121416"/>
    <lineage>
        <taxon>Bacteria</taxon>
        <taxon>Pseudomonadati</taxon>
        <taxon>Thermodesulfobacteriota</taxon>
        <taxon>Desulfobulbia</taxon>
        <taxon>Desulfobulbales</taxon>
        <taxon>Desulfocapsaceae</taxon>
        <taxon>Desulfopila</taxon>
    </lineage>
</organism>
<name>A0A1M7Y8X5_9BACT</name>
<dbReference type="RefSeq" id="WP_073613946.1">
    <property type="nucleotide sequence ID" value="NZ_FRFE01000012.1"/>
</dbReference>